<evidence type="ECO:0000256" key="2">
    <source>
        <dbReference type="ARBA" id="ARBA00022649"/>
    </source>
</evidence>
<dbReference type="RefSeq" id="WP_181583006.1">
    <property type="nucleotide sequence ID" value="NZ_CP059399.1"/>
</dbReference>
<reference evidence="3 4" key="1">
    <citation type="submission" date="2020-07" db="EMBL/GenBank/DDBJ databases">
        <authorList>
            <person name="Zhuang K."/>
            <person name="Ran Y."/>
        </authorList>
    </citation>
    <scope>NUCLEOTIDE SEQUENCE [LARGE SCALE GENOMIC DNA]</scope>
    <source>
        <strain evidence="3 4">WCH-YHL-001</strain>
    </source>
</reference>
<dbReference type="InterPro" id="IPR003477">
    <property type="entry name" value="PemK-like"/>
</dbReference>
<keyword evidence="2" id="KW-1277">Toxin-antitoxin system</keyword>
<dbReference type="InterPro" id="IPR011067">
    <property type="entry name" value="Plasmid_toxin/cell-grow_inhib"/>
</dbReference>
<organism evidence="3 4">
    <name type="scientific">Nocardia huaxiensis</name>
    <dbReference type="NCBI Taxonomy" id="2755382"/>
    <lineage>
        <taxon>Bacteria</taxon>
        <taxon>Bacillati</taxon>
        <taxon>Actinomycetota</taxon>
        <taxon>Actinomycetes</taxon>
        <taxon>Mycobacteriales</taxon>
        <taxon>Nocardiaceae</taxon>
        <taxon>Nocardia</taxon>
    </lineage>
</organism>
<protein>
    <submittedName>
        <fullName evidence="3">Type II toxin-antitoxin system PemK/MazF family toxin</fullName>
    </submittedName>
</protein>
<evidence type="ECO:0000313" key="4">
    <source>
        <dbReference type="Proteomes" id="UP000515512"/>
    </source>
</evidence>
<dbReference type="GO" id="GO:0003677">
    <property type="term" value="F:DNA binding"/>
    <property type="evidence" value="ECO:0007669"/>
    <property type="project" value="InterPro"/>
</dbReference>
<evidence type="ECO:0000313" key="3">
    <source>
        <dbReference type="EMBL" id="QLY31828.1"/>
    </source>
</evidence>
<gene>
    <name evidence="3" type="ORF">H0264_05830</name>
</gene>
<accession>A0A7D6ZC24</accession>
<sequence length="123" mass="13246">MTAPRRGEVWAYLPSVAGRAEPSHIGADRVLVLSNDTINTGPTDVVMAVPVASGHRVSYPTVVDIGTIDDLTIQALPYKLRLIPKMWLAMRVAVVDPVAVERVRDAVLECTSGGYPPLPDDLT</sequence>
<name>A0A7D6ZC24_9NOCA</name>
<evidence type="ECO:0000256" key="1">
    <source>
        <dbReference type="ARBA" id="ARBA00007521"/>
    </source>
</evidence>
<dbReference type="SUPFAM" id="SSF50118">
    <property type="entry name" value="Cell growth inhibitor/plasmid maintenance toxic component"/>
    <property type="match status" value="1"/>
</dbReference>
<keyword evidence="4" id="KW-1185">Reference proteome</keyword>
<dbReference type="KEGG" id="nhu:H0264_05830"/>
<dbReference type="Proteomes" id="UP000515512">
    <property type="component" value="Chromosome"/>
</dbReference>
<dbReference type="EMBL" id="CP059399">
    <property type="protein sequence ID" value="QLY31828.1"/>
    <property type="molecule type" value="Genomic_DNA"/>
</dbReference>
<comment type="similarity">
    <text evidence="1">Belongs to the PemK/MazF family.</text>
</comment>
<proteinExistence type="inferred from homology"/>
<dbReference type="AlphaFoldDB" id="A0A7D6ZC24"/>
<dbReference type="Pfam" id="PF02452">
    <property type="entry name" value="PemK_toxin"/>
    <property type="match status" value="1"/>
</dbReference>
<dbReference type="Gene3D" id="2.30.30.110">
    <property type="match status" value="1"/>
</dbReference>